<proteinExistence type="predicted"/>
<evidence type="ECO:0000256" key="4">
    <source>
        <dbReference type="PROSITE-ProRule" id="PRU01343"/>
    </source>
</evidence>
<sequence>MSSGSSMSRSDNGSSHRRRPLLCSHGLRPVLHVSLKKDNPGRRFWGCVYYDVHEECSFFSWADPDSETLAVELDKMEKRVDLFKLKCVVSDRRFNAAFFVRNFWMVPFLFV</sequence>
<evidence type="ECO:0000259" key="6">
    <source>
        <dbReference type="PROSITE" id="PS51999"/>
    </source>
</evidence>
<feature type="domain" description="GRF-type" evidence="6">
    <location>
        <begin position="23"/>
        <end position="65"/>
    </location>
</feature>
<dbReference type="PROSITE" id="PS51999">
    <property type="entry name" value="ZF_GRF"/>
    <property type="match status" value="1"/>
</dbReference>
<protein>
    <recommendedName>
        <fullName evidence="6">GRF-type domain-containing protein</fullName>
    </recommendedName>
</protein>
<name>A0ABU6RHQ3_9FABA</name>
<dbReference type="EMBL" id="JASCZI010030557">
    <property type="protein sequence ID" value="MED6123598.1"/>
    <property type="molecule type" value="Genomic_DNA"/>
</dbReference>
<dbReference type="Proteomes" id="UP001341840">
    <property type="component" value="Unassembled WGS sequence"/>
</dbReference>
<comment type="caution">
    <text evidence="7">The sequence shown here is derived from an EMBL/GenBank/DDBJ whole genome shotgun (WGS) entry which is preliminary data.</text>
</comment>
<evidence type="ECO:0000313" key="8">
    <source>
        <dbReference type="Proteomes" id="UP001341840"/>
    </source>
</evidence>
<keyword evidence="8" id="KW-1185">Reference proteome</keyword>
<keyword evidence="3" id="KW-0862">Zinc</keyword>
<dbReference type="PANTHER" id="PTHR33248">
    <property type="entry name" value="ZINC ION-BINDING PROTEIN"/>
    <property type="match status" value="1"/>
</dbReference>
<evidence type="ECO:0000256" key="3">
    <source>
        <dbReference type="ARBA" id="ARBA00022833"/>
    </source>
</evidence>
<gene>
    <name evidence="7" type="ORF">PIB30_050569</name>
</gene>
<keyword evidence="1" id="KW-0479">Metal-binding</keyword>
<dbReference type="Pfam" id="PF06839">
    <property type="entry name" value="Zn_ribbon_GRF"/>
    <property type="match status" value="1"/>
</dbReference>
<evidence type="ECO:0000256" key="2">
    <source>
        <dbReference type="ARBA" id="ARBA00022771"/>
    </source>
</evidence>
<feature type="region of interest" description="Disordered" evidence="5">
    <location>
        <begin position="1"/>
        <end position="21"/>
    </location>
</feature>
<evidence type="ECO:0000256" key="1">
    <source>
        <dbReference type="ARBA" id="ARBA00022723"/>
    </source>
</evidence>
<reference evidence="7 8" key="1">
    <citation type="journal article" date="2023" name="Plants (Basel)">
        <title>Bridging the Gap: Combining Genomics and Transcriptomics Approaches to Understand Stylosanthes scabra, an Orphan Legume from the Brazilian Caatinga.</title>
        <authorList>
            <person name="Ferreira-Neto J.R.C."/>
            <person name="da Silva M.D."/>
            <person name="Binneck E."/>
            <person name="de Melo N.F."/>
            <person name="da Silva R.H."/>
            <person name="de Melo A.L.T.M."/>
            <person name="Pandolfi V."/>
            <person name="Bustamante F.O."/>
            <person name="Brasileiro-Vidal A.C."/>
            <person name="Benko-Iseppon A.M."/>
        </authorList>
    </citation>
    <scope>NUCLEOTIDE SEQUENCE [LARGE SCALE GENOMIC DNA]</scope>
    <source>
        <tissue evidence="7">Leaves</tissue>
    </source>
</reference>
<feature type="compositionally biased region" description="Low complexity" evidence="5">
    <location>
        <begin position="1"/>
        <end position="13"/>
    </location>
</feature>
<evidence type="ECO:0000313" key="7">
    <source>
        <dbReference type="EMBL" id="MED6123598.1"/>
    </source>
</evidence>
<keyword evidence="2 4" id="KW-0863">Zinc-finger</keyword>
<evidence type="ECO:0000256" key="5">
    <source>
        <dbReference type="SAM" id="MobiDB-lite"/>
    </source>
</evidence>
<dbReference type="InterPro" id="IPR010666">
    <property type="entry name" value="Znf_GRF"/>
</dbReference>
<organism evidence="7 8">
    <name type="scientific">Stylosanthes scabra</name>
    <dbReference type="NCBI Taxonomy" id="79078"/>
    <lineage>
        <taxon>Eukaryota</taxon>
        <taxon>Viridiplantae</taxon>
        <taxon>Streptophyta</taxon>
        <taxon>Embryophyta</taxon>
        <taxon>Tracheophyta</taxon>
        <taxon>Spermatophyta</taxon>
        <taxon>Magnoliopsida</taxon>
        <taxon>eudicotyledons</taxon>
        <taxon>Gunneridae</taxon>
        <taxon>Pentapetalae</taxon>
        <taxon>rosids</taxon>
        <taxon>fabids</taxon>
        <taxon>Fabales</taxon>
        <taxon>Fabaceae</taxon>
        <taxon>Papilionoideae</taxon>
        <taxon>50 kb inversion clade</taxon>
        <taxon>dalbergioids sensu lato</taxon>
        <taxon>Dalbergieae</taxon>
        <taxon>Pterocarpus clade</taxon>
        <taxon>Stylosanthes</taxon>
    </lineage>
</organism>
<accession>A0ABU6RHQ3</accession>